<evidence type="ECO:0000256" key="9">
    <source>
        <dbReference type="RuleBase" id="RU003357"/>
    </source>
</evidence>
<evidence type="ECO:0000259" key="11">
    <source>
        <dbReference type="Pfam" id="PF00593"/>
    </source>
</evidence>
<dbReference type="InterPro" id="IPR010104">
    <property type="entry name" value="TonB_rcpt_bac"/>
</dbReference>
<keyword evidence="5 9" id="KW-0798">TonB box</keyword>
<dbReference type="RefSeq" id="WP_281046216.1">
    <property type="nucleotide sequence ID" value="NZ_JARYGZ010000004.1"/>
</dbReference>
<dbReference type="Pfam" id="PF00593">
    <property type="entry name" value="TonB_dep_Rec_b-barrel"/>
    <property type="match status" value="1"/>
</dbReference>
<dbReference type="PROSITE" id="PS52016">
    <property type="entry name" value="TONB_DEPENDENT_REC_3"/>
    <property type="match status" value="1"/>
</dbReference>
<keyword evidence="2 8" id="KW-0813">Transport</keyword>
<evidence type="ECO:0000256" key="2">
    <source>
        <dbReference type="ARBA" id="ARBA00022448"/>
    </source>
</evidence>
<evidence type="ECO:0000256" key="8">
    <source>
        <dbReference type="PROSITE-ProRule" id="PRU01360"/>
    </source>
</evidence>
<dbReference type="PANTHER" id="PTHR40980">
    <property type="entry name" value="PLUG DOMAIN-CONTAINING PROTEIN"/>
    <property type="match status" value="1"/>
</dbReference>
<dbReference type="SUPFAM" id="SSF56935">
    <property type="entry name" value="Porins"/>
    <property type="match status" value="1"/>
</dbReference>
<feature type="domain" description="TonB-dependent receptor-like beta-barrel" evidence="11">
    <location>
        <begin position="433"/>
        <end position="916"/>
    </location>
</feature>
<reference evidence="13" key="1">
    <citation type="submission" date="2023-04" db="EMBL/GenBank/DDBJ databases">
        <title>Sphingomonas sp. MAHUQ-71 isolated from rice field.</title>
        <authorList>
            <person name="Huq M.A."/>
        </authorList>
    </citation>
    <scope>NUCLEOTIDE SEQUENCE</scope>
    <source>
        <strain evidence="13">MAHUQ-71</strain>
    </source>
</reference>
<keyword evidence="6 8" id="KW-0472">Membrane</keyword>
<dbReference type="NCBIfam" id="TIGR01782">
    <property type="entry name" value="TonB-Xanth-Caul"/>
    <property type="match status" value="1"/>
</dbReference>
<dbReference type="Gene3D" id="2.40.170.20">
    <property type="entry name" value="TonB-dependent receptor, beta-barrel domain"/>
    <property type="match status" value="1"/>
</dbReference>
<dbReference type="InterPro" id="IPR037066">
    <property type="entry name" value="Plug_dom_sf"/>
</dbReference>
<evidence type="ECO:0000259" key="12">
    <source>
        <dbReference type="Pfam" id="PF07715"/>
    </source>
</evidence>
<name>A0ABT6N6X3_9SPHN</name>
<accession>A0ABT6N6X3</accession>
<feature type="signal peptide" evidence="10">
    <location>
        <begin position="1"/>
        <end position="32"/>
    </location>
</feature>
<evidence type="ECO:0000256" key="5">
    <source>
        <dbReference type="ARBA" id="ARBA00023077"/>
    </source>
</evidence>
<sequence length="950" mass="102375">MIAFDARRAAPALVRLALGASLIGLAAGTAQAQSTDTTPAVAAPVADATDAQSSAQAATGQSVDTSTIVVTGYRRSVEDALRVRRDSISIVDSLSAEDVGKLPDVSIADALSRLPGVAVQTADGRGEFISIRGFSGDFTGALLNGREIATIDDNRRFDYSILPGDLFNRVDVIKTASADLMATGLAGTVNLLTIDPLANKRIISVNAQGELNGFKSLNPDLTNKGYKAGAIFVDHNDADTLGISLGFSAIQSPVQNKQYDAWGYPDPDAEGNRPLGGAKWFADTNVLHRQTGFAHVVFKPDEKLEVSVDGLYSRYNYKEYQRGLEVPLSWGAGTVETAHTGADGFEQTATYDNVYAVQRNNYNTRKAYTMAFGGNLQYHFNDRLKLDVDASYSKAHRKDNAYETYTGTGYAKSGDPDTVTITRQPSGVYDLSTGLDYTDTSEFKLTDPQGWGYYQPVGSVVQAGYDNVPKFTDVIKSLRASLTQDLDAGILKNIEVGVNYQERTKTNGFTGYYLVPPTGTTEVSIPQSAIVGSVNPGYTDFQTIAYSVPDVLSALSGSFRNESASELALQWQVREKVLTAYAQLNFDGMVGGLDFAGNIGGQFVHTQQSSTGHVPTSGGTGDFATTSASTSYNNFLPSANIRLAFSPTTDMHIGASRTLSRAPMSYQNASFQPSYLNPANSTEPVVAPNGKISLLSGSGGNPLLKPYFSNNIDIGVEHFFDHGQGIIALNYFYKAVSKFVNPNNYYFTDLSQFSALVPAQYLNDPNYTTVGYITGPTNSGRGFANGFELQATVPFGMFSKALDGFGVRGSGSWTSSSIRYTPSAAPGGIPVSFGKVTLPGLSKWVVNAQAYFEKWGFNARVSYQYRSDFLGQYLAFGAQPTYLYTKGRSTVDAQIGYDFKSGFLNGLSVYVQGHNLTNSPYVTYNQGHPDQILNYEKYGATYLAGVTMKF</sequence>
<gene>
    <name evidence="13" type="ORF">QGN17_19225</name>
</gene>
<evidence type="ECO:0000256" key="3">
    <source>
        <dbReference type="ARBA" id="ARBA00022452"/>
    </source>
</evidence>
<dbReference type="Proteomes" id="UP001160625">
    <property type="component" value="Unassembled WGS sequence"/>
</dbReference>
<dbReference type="Gene3D" id="2.170.130.10">
    <property type="entry name" value="TonB-dependent receptor, plug domain"/>
    <property type="match status" value="1"/>
</dbReference>
<evidence type="ECO:0000256" key="4">
    <source>
        <dbReference type="ARBA" id="ARBA00022692"/>
    </source>
</evidence>
<comment type="subcellular location">
    <subcellularLocation>
        <location evidence="1 8">Cell outer membrane</location>
        <topology evidence="1 8">Multi-pass membrane protein</topology>
    </subcellularLocation>
</comment>
<dbReference type="InterPro" id="IPR000531">
    <property type="entry name" value="Beta-barrel_TonB"/>
</dbReference>
<dbReference type="PANTHER" id="PTHR40980:SF3">
    <property type="entry name" value="TONB-DEPENDENT RECEPTOR-LIKE BETA-BARREL DOMAIN-CONTAINING PROTEIN"/>
    <property type="match status" value="1"/>
</dbReference>
<keyword evidence="3 8" id="KW-1134">Transmembrane beta strand</keyword>
<feature type="domain" description="TonB-dependent receptor plug" evidence="12">
    <location>
        <begin position="85"/>
        <end position="187"/>
    </location>
</feature>
<dbReference type="InterPro" id="IPR039426">
    <property type="entry name" value="TonB-dep_rcpt-like"/>
</dbReference>
<evidence type="ECO:0000313" key="14">
    <source>
        <dbReference type="Proteomes" id="UP001160625"/>
    </source>
</evidence>
<keyword evidence="4 8" id="KW-0812">Transmembrane</keyword>
<comment type="similarity">
    <text evidence="8 9">Belongs to the TonB-dependent receptor family.</text>
</comment>
<dbReference type="InterPro" id="IPR012910">
    <property type="entry name" value="Plug_dom"/>
</dbReference>
<protein>
    <submittedName>
        <fullName evidence="13">TonB-dependent receptor</fullName>
    </submittedName>
</protein>
<proteinExistence type="inferred from homology"/>
<evidence type="ECO:0000313" key="13">
    <source>
        <dbReference type="EMBL" id="MDH7640874.1"/>
    </source>
</evidence>
<dbReference type="Pfam" id="PF07715">
    <property type="entry name" value="Plug"/>
    <property type="match status" value="1"/>
</dbReference>
<evidence type="ECO:0000256" key="7">
    <source>
        <dbReference type="ARBA" id="ARBA00023237"/>
    </source>
</evidence>
<organism evidence="13 14">
    <name type="scientific">Sphingomonas oryzagri</name>
    <dbReference type="NCBI Taxonomy" id="3042314"/>
    <lineage>
        <taxon>Bacteria</taxon>
        <taxon>Pseudomonadati</taxon>
        <taxon>Pseudomonadota</taxon>
        <taxon>Alphaproteobacteria</taxon>
        <taxon>Sphingomonadales</taxon>
        <taxon>Sphingomonadaceae</taxon>
        <taxon>Sphingomonas</taxon>
    </lineage>
</organism>
<evidence type="ECO:0000256" key="1">
    <source>
        <dbReference type="ARBA" id="ARBA00004571"/>
    </source>
</evidence>
<keyword evidence="14" id="KW-1185">Reference proteome</keyword>
<keyword evidence="13" id="KW-0675">Receptor</keyword>
<evidence type="ECO:0000256" key="6">
    <source>
        <dbReference type="ARBA" id="ARBA00023136"/>
    </source>
</evidence>
<comment type="caution">
    <text evidence="13">The sequence shown here is derived from an EMBL/GenBank/DDBJ whole genome shotgun (WGS) entry which is preliminary data.</text>
</comment>
<dbReference type="EMBL" id="JARYGZ010000004">
    <property type="protein sequence ID" value="MDH7640874.1"/>
    <property type="molecule type" value="Genomic_DNA"/>
</dbReference>
<dbReference type="InterPro" id="IPR036942">
    <property type="entry name" value="Beta-barrel_TonB_sf"/>
</dbReference>
<keyword evidence="10" id="KW-0732">Signal</keyword>
<feature type="chain" id="PRO_5047295426" evidence="10">
    <location>
        <begin position="33"/>
        <end position="950"/>
    </location>
</feature>
<evidence type="ECO:0000256" key="10">
    <source>
        <dbReference type="SAM" id="SignalP"/>
    </source>
</evidence>
<keyword evidence="7 8" id="KW-0998">Cell outer membrane</keyword>